<comment type="caution">
    <text evidence="1">The sequence shown here is derived from an EMBL/GenBank/DDBJ whole genome shotgun (WGS) entry which is preliminary data.</text>
</comment>
<dbReference type="Proteomes" id="UP001141434">
    <property type="component" value="Unassembled WGS sequence"/>
</dbReference>
<gene>
    <name evidence="1" type="ORF">NUU61_000873</name>
</gene>
<reference evidence="1" key="2">
    <citation type="journal article" date="2023" name="IMA Fungus">
        <title>Comparative genomic study of the Penicillium genus elucidates a diverse pangenome and 15 lateral gene transfer events.</title>
        <authorList>
            <person name="Petersen C."/>
            <person name="Sorensen T."/>
            <person name="Nielsen M.R."/>
            <person name="Sondergaard T.E."/>
            <person name="Sorensen J.L."/>
            <person name="Fitzpatrick D.A."/>
            <person name="Frisvad J.C."/>
            <person name="Nielsen K.L."/>
        </authorList>
    </citation>
    <scope>NUCLEOTIDE SEQUENCE</scope>
    <source>
        <strain evidence="1">IBT 34128</strain>
    </source>
</reference>
<proteinExistence type="predicted"/>
<dbReference type="RefSeq" id="XP_056516306.1">
    <property type="nucleotide sequence ID" value="XM_056651456.1"/>
</dbReference>
<name>A0A9W9GAV7_9EURO</name>
<dbReference type="GeneID" id="81390624"/>
<organism evidence="1 2">
    <name type="scientific">Penicillium alfredii</name>
    <dbReference type="NCBI Taxonomy" id="1506179"/>
    <lineage>
        <taxon>Eukaryota</taxon>
        <taxon>Fungi</taxon>
        <taxon>Dikarya</taxon>
        <taxon>Ascomycota</taxon>
        <taxon>Pezizomycotina</taxon>
        <taxon>Eurotiomycetes</taxon>
        <taxon>Eurotiomycetidae</taxon>
        <taxon>Eurotiales</taxon>
        <taxon>Aspergillaceae</taxon>
        <taxon>Penicillium</taxon>
    </lineage>
</organism>
<dbReference type="EMBL" id="JAPMSZ010000001">
    <property type="protein sequence ID" value="KAJ5115114.1"/>
    <property type="molecule type" value="Genomic_DNA"/>
</dbReference>
<protein>
    <submittedName>
        <fullName evidence="1">Uncharacterized protein</fullName>
    </submittedName>
</protein>
<dbReference type="AlphaFoldDB" id="A0A9W9GAV7"/>
<evidence type="ECO:0000313" key="2">
    <source>
        <dbReference type="Proteomes" id="UP001141434"/>
    </source>
</evidence>
<accession>A0A9W9GAV7</accession>
<evidence type="ECO:0000313" key="1">
    <source>
        <dbReference type="EMBL" id="KAJ5115114.1"/>
    </source>
</evidence>
<reference evidence="1" key="1">
    <citation type="submission" date="2022-11" db="EMBL/GenBank/DDBJ databases">
        <authorList>
            <person name="Petersen C."/>
        </authorList>
    </citation>
    <scope>NUCLEOTIDE SEQUENCE</scope>
    <source>
        <strain evidence="1">IBT 34128</strain>
    </source>
</reference>
<keyword evidence="2" id="KW-1185">Reference proteome</keyword>
<sequence>MPSFGSVSMILVQSSRAPKAISAMQLFNLDPVCLEWCINVVGALEDSSRGHFRHTGLSIEDSDDWHSPVAVIVLIFPPSSLTRNP</sequence>